<dbReference type="Proteomes" id="UP000234681">
    <property type="component" value="Chromosome 16"/>
</dbReference>
<evidence type="ECO:0000313" key="3">
    <source>
        <dbReference type="Proteomes" id="UP000234681"/>
    </source>
</evidence>
<dbReference type="EMBL" id="CH473995">
    <property type="protein sequence ID" value="EDL78910.1"/>
    <property type="molecule type" value="Genomic_DNA"/>
</dbReference>
<proteinExistence type="predicted"/>
<dbReference type="AlphaFoldDB" id="A6JPL2"/>
<feature type="region of interest" description="Disordered" evidence="1">
    <location>
        <begin position="1"/>
        <end position="47"/>
    </location>
</feature>
<accession>A6JPL2</accession>
<reference evidence="2 3" key="1">
    <citation type="submission" date="2005-09" db="EMBL/GenBank/DDBJ databases">
        <authorList>
            <person name="Mural R.J."/>
            <person name="Li P.W."/>
            <person name="Adams M.D."/>
            <person name="Amanatides P.G."/>
            <person name="Baden-Tillson H."/>
            <person name="Barnstead M."/>
            <person name="Chin S.H."/>
            <person name="Dew I."/>
            <person name="Evans C.A."/>
            <person name="Ferriera S."/>
            <person name="Flanigan M."/>
            <person name="Fosler C."/>
            <person name="Glodek A."/>
            <person name="Gu Z."/>
            <person name="Holt R.A."/>
            <person name="Jennings D."/>
            <person name="Kraft C.L."/>
            <person name="Lu F."/>
            <person name="Nguyen T."/>
            <person name="Nusskern D.R."/>
            <person name="Pfannkoch C.M."/>
            <person name="Sitter C."/>
            <person name="Sutton G.G."/>
            <person name="Venter J.C."/>
            <person name="Wang Z."/>
            <person name="Woodage T."/>
            <person name="Zheng X.H."/>
            <person name="Zhong F."/>
        </authorList>
    </citation>
    <scope>NUCLEOTIDE SEQUENCE [LARGE SCALE GENOMIC DNA]</scope>
    <source>
        <strain>BN</strain>
        <strain evidence="3">Sprague-Dawley</strain>
    </source>
</reference>
<organism evidence="2 3">
    <name type="scientific">Rattus norvegicus</name>
    <name type="common">Rat</name>
    <dbReference type="NCBI Taxonomy" id="10116"/>
    <lineage>
        <taxon>Eukaryota</taxon>
        <taxon>Metazoa</taxon>
        <taxon>Chordata</taxon>
        <taxon>Craniata</taxon>
        <taxon>Vertebrata</taxon>
        <taxon>Euteleostomi</taxon>
        <taxon>Mammalia</taxon>
        <taxon>Eutheria</taxon>
        <taxon>Euarchontoglires</taxon>
        <taxon>Glires</taxon>
        <taxon>Rodentia</taxon>
        <taxon>Myomorpha</taxon>
        <taxon>Muroidea</taxon>
        <taxon>Muridae</taxon>
        <taxon>Murinae</taxon>
        <taxon>Rattus</taxon>
    </lineage>
</organism>
<sequence>MVQSVKGLLCKPGDLSSDPQPPTQKTGPAPGTQSWGGGDRRSPGACWPDSLAESLSSWFW</sequence>
<protein>
    <submittedName>
        <fullName evidence="2">RWD domain containing 4A, isoform CRA_b</fullName>
    </submittedName>
</protein>
<dbReference type="OrthoDB" id="10045773at2759"/>
<evidence type="ECO:0000313" key="2">
    <source>
        <dbReference type="EMBL" id="EDL78910.1"/>
    </source>
</evidence>
<evidence type="ECO:0000256" key="1">
    <source>
        <dbReference type="SAM" id="MobiDB-lite"/>
    </source>
</evidence>
<name>A6JPL2_RAT</name>
<gene>
    <name evidence="2" type="primary">Rwdd4a</name>
    <name evidence="2" type="ORF">rCG_59036</name>
</gene>